<dbReference type="OrthoDB" id="416786at2759"/>
<organism evidence="5 6">
    <name type="scientific">Penicillium roqueforti (strain FM164)</name>
    <dbReference type="NCBI Taxonomy" id="1365484"/>
    <lineage>
        <taxon>Eukaryota</taxon>
        <taxon>Fungi</taxon>
        <taxon>Dikarya</taxon>
        <taxon>Ascomycota</taxon>
        <taxon>Pezizomycotina</taxon>
        <taxon>Eurotiomycetes</taxon>
        <taxon>Eurotiomycetidae</taxon>
        <taxon>Eurotiales</taxon>
        <taxon>Aspergillaceae</taxon>
        <taxon>Penicillium</taxon>
    </lineage>
</organism>
<sequence length="431" mass="47759">MAIRLEDGTIEIVGRIDFQTKINGQRVEPGEISALLRQQSSVRAAVVVAATVEQEKALVACISPSDTSLSWPRVVSSLRTATLASLPSYMTPAYWMPFDDLPVNSNGKTDVLQLRNRIQAMKRSDLIGASMDTEEVQRELSNMEKVLQLAWAKVLSLPSEVITINQSFLALGGDSLKALLVISELLSHNYLAELGDMLRADSLATAASSLTYQENASANQDSPTPFSLIPGETDVDRTTFEDAYPATPSQEGIISAHNSAGGYVYHRVFDIEGYDVSRLQQALQMVINNNAIYRTGFVAHGTGFLQMVHRQFELPWDIVNDTASIDSYVSQVRKQEMDIAQPLVRAAILNGHILVVIMHHVLFDFWSSKVLVQDAAAIYNNQTVASRLSFNIFVRHYQQQVDEKAASDFWSDYLQNTSATRLTLLEGLLML</sequence>
<evidence type="ECO:0000256" key="1">
    <source>
        <dbReference type="ARBA" id="ARBA00022450"/>
    </source>
</evidence>
<proteinExistence type="predicted"/>
<dbReference type="STRING" id="1365484.W6QL53"/>
<dbReference type="SUPFAM" id="SSF56801">
    <property type="entry name" value="Acetyl-CoA synthetase-like"/>
    <property type="match status" value="1"/>
</dbReference>
<dbReference type="Gene3D" id="3.30.300.30">
    <property type="match status" value="1"/>
</dbReference>
<dbReference type="Gene3D" id="1.10.1200.10">
    <property type="entry name" value="ACP-like"/>
    <property type="match status" value="1"/>
</dbReference>
<dbReference type="GO" id="GO:0031177">
    <property type="term" value="F:phosphopantetheine binding"/>
    <property type="evidence" value="ECO:0007669"/>
    <property type="project" value="TreeGrafter"/>
</dbReference>
<keyword evidence="6" id="KW-1185">Reference proteome</keyword>
<evidence type="ECO:0000256" key="3">
    <source>
        <dbReference type="ARBA" id="ARBA00022598"/>
    </source>
</evidence>
<dbReference type="InterPro" id="IPR045851">
    <property type="entry name" value="AMP-bd_C_sf"/>
</dbReference>
<accession>W6QL53</accession>
<dbReference type="InterPro" id="IPR001242">
    <property type="entry name" value="Condensation_dom"/>
</dbReference>
<protein>
    <submittedName>
        <fullName evidence="5">AMP-dependent synthetase/ligase</fullName>
    </submittedName>
</protein>
<dbReference type="SUPFAM" id="SSF47336">
    <property type="entry name" value="ACP-like"/>
    <property type="match status" value="1"/>
</dbReference>
<dbReference type="GO" id="GO:0005737">
    <property type="term" value="C:cytoplasm"/>
    <property type="evidence" value="ECO:0007669"/>
    <property type="project" value="TreeGrafter"/>
</dbReference>
<dbReference type="GO" id="GO:0016874">
    <property type="term" value="F:ligase activity"/>
    <property type="evidence" value="ECO:0007669"/>
    <property type="project" value="UniProtKB-KW"/>
</dbReference>
<dbReference type="PROSITE" id="PS00012">
    <property type="entry name" value="PHOSPHOPANTETHEINE"/>
    <property type="match status" value="1"/>
</dbReference>
<gene>
    <name evidence="5" type="ORF">PROQFM164_S06g000146</name>
</gene>
<dbReference type="InterPro" id="IPR006162">
    <property type="entry name" value="Ppantetheine_attach_site"/>
</dbReference>
<dbReference type="InterPro" id="IPR023213">
    <property type="entry name" value="CAT-like_dom_sf"/>
</dbReference>
<keyword evidence="3 5" id="KW-0436">Ligase</keyword>
<dbReference type="EMBL" id="HG792020">
    <property type="protein sequence ID" value="CDM37185.1"/>
    <property type="molecule type" value="Genomic_DNA"/>
</dbReference>
<evidence type="ECO:0000313" key="6">
    <source>
        <dbReference type="Proteomes" id="UP000030686"/>
    </source>
</evidence>
<evidence type="ECO:0000256" key="2">
    <source>
        <dbReference type="ARBA" id="ARBA00022553"/>
    </source>
</evidence>
<dbReference type="SUPFAM" id="SSF52777">
    <property type="entry name" value="CoA-dependent acyltransferases"/>
    <property type="match status" value="1"/>
</dbReference>
<dbReference type="GO" id="GO:0043041">
    <property type="term" value="P:amino acid activation for nonribosomal peptide biosynthetic process"/>
    <property type="evidence" value="ECO:0007669"/>
    <property type="project" value="TreeGrafter"/>
</dbReference>
<dbReference type="GO" id="GO:0044550">
    <property type="term" value="P:secondary metabolite biosynthetic process"/>
    <property type="evidence" value="ECO:0007669"/>
    <property type="project" value="TreeGrafter"/>
</dbReference>
<dbReference type="Pfam" id="PF00550">
    <property type="entry name" value="PP-binding"/>
    <property type="match status" value="1"/>
</dbReference>
<dbReference type="AlphaFoldDB" id="W6QL53"/>
<feature type="domain" description="Carrier" evidence="4">
    <location>
        <begin position="138"/>
        <end position="217"/>
    </location>
</feature>
<dbReference type="OMA" id="HILVVIM"/>
<keyword evidence="1" id="KW-0596">Phosphopantetheine</keyword>
<dbReference type="PANTHER" id="PTHR45527:SF1">
    <property type="entry name" value="FATTY ACID SYNTHASE"/>
    <property type="match status" value="1"/>
</dbReference>
<evidence type="ECO:0000259" key="4">
    <source>
        <dbReference type="PROSITE" id="PS50075"/>
    </source>
</evidence>
<dbReference type="PROSITE" id="PS50075">
    <property type="entry name" value="CARRIER"/>
    <property type="match status" value="1"/>
</dbReference>
<keyword evidence="2" id="KW-0597">Phosphoprotein</keyword>
<dbReference type="Gene3D" id="3.30.559.10">
    <property type="entry name" value="Chloramphenicol acetyltransferase-like domain"/>
    <property type="match status" value="1"/>
</dbReference>
<dbReference type="Proteomes" id="UP000030686">
    <property type="component" value="Unassembled WGS sequence"/>
</dbReference>
<dbReference type="InterPro" id="IPR009081">
    <property type="entry name" value="PP-bd_ACP"/>
</dbReference>
<reference evidence="5" key="1">
    <citation type="journal article" date="2014" name="Nat. Commun.">
        <title>Multiple recent horizontal transfers of a large genomic region in cheese making fungi.</title>
        <authorList>
            <person name="Cheeseman K."/>
            <person name="Ropars J."/>
            <person name="Renault P."/>
            <person name="Dupont J."/>
            <person name="Gouzy J."/>
            <person name="Branca A."/>
            <person name="Abraham A.L."/>
            <person name="Ceppi M."/>
            <person name="Conseiller E."/>
            <person name="Debuchy R."/>
            <person name="Malagnac F."/>
            <person name="Goarin A."/>
            <person name="Silar P."/>
            <person name="Lacoste S."/>
            <person name="Sallet E."/>
            <person name="Bensimon A."/>
            <person name="Giraud T."/>
            <person name="Brygoo Y."/>
        </authorList>
    </citation>
    <scope>NUCLEOTIDE SEQUENCE [LARGE SCALE GENOMIC DNA]</scope>
    <source>
        <strain evidence="5">FM164</strain>
    </source>
</reference>
<name>W6QL53_PENRF</name>
<dbReference type="PANTHER" id="PTHR45527">
    <property type="entry name" value="NONRIBOSOMAL PEPTIDE SYNTHETASE"/>
    <property type="match status" value="1"/>
</dbReference>
<evidence type="ECO:0000313" key="5">
    <source>
        <dbReference type="EMBL" id="CDM37185.1"/>
    </source>
</evidence>
<dbReference type="InterPro" id="IPR036736">
    <property type="entry name" value="ACP-like_sf"/>
</dbReference>
<dbReference type="Pfam" id="PF00668">
    <property type="entry name" value="Condensation"/>
    <property type="match status" value="1"/>
</dbReference>